<proteinExistence type="predicted"/>
<reference evidence="1" key="1">
    <citation type="submission" date="2023-01" db="EMBL/GenBank/DDBJ databases">
        <title>Phages are important unrecognized players in the ecology of the oral pathogen Porphyromonas gingivalis.</title>
        <authorList>
            <person name="Matrishin C.B."/>
            <person name="Kauffman K.M."/>
        </authorList>
    </citation>
    <scope>NUCLEOTIDE SEQUENCE</scope>
    <source>
        <strain evidence="1">ATCC 49417</strain>
    </source>
</reference>
<organism evidence="1 2">
    <name type="scientific">Porphyromonas gingivalis</name>
    <name type="common">Bacteroides gingivalis</name>
    <dbReference type="NCBI Taxonomy" id="837"/>
    <lineage>
        <taxon>Bacteria</taxon>
        <taxon>Pseudomonadati</taxon>
        <taxon>Bacteroidota</taxon>
        <taxon>Bacteroidia</taxon>
        <taxon>Bacteroidales</taxon>
        <taxon>Porphyromonadaceae</taxon>
        <taxon>Porphyromonas</taxon>
    </lineage>
</organism>
<dbReference type="EMBL" id="CP116614">
    <property type="protein sequence ID" value="WCG02588.1"/>
    <property type="molecule type" value="Genomic_DNA"/>
</dbReference>
<sequence>MAKKQKKKAFSFQGFDLAHYKTTVAYTRAVNALFDKATSEIASVAGKQDYDPEKPFSFDDFPMAKAQLQKSVSELTRKMQAVIEAGARQEWLFACRKNDEFLSSIFDMTKLTKDELAKMQDRNLDALKSFQGRKVGNMGLSDRVWKYTQQYKEQIEIGLDVGLGEGRSAQQLSRDLRQNLKDPDRLFRRVRDKRGNLQLSKAAKAFRPGMGVYRSSYKNAMRLARSEINMAYRESDHLRWQQLDFVVGFEVRRSNHEPQFDCKLCNKLVGRYPKTFKFKGWHPQCMCVCIPILEDFYSKERSDDRKERLRAALRGEEPKKYTSKELVTEFPDGFREWVAENTEKQAGWASTPYFIKDNFVGGDLSKGLIYAPSTTPIQPAPQIKVNTEKQKRHLNPFETEIEKLENIKELTGCSEQEAEDYKKAVNGFSFGWDYEIRCEQSGRRYNPRNGHTVEEVQRKAKDLEDFITKSPKWDGGTTFRGISIPDEDLFEIQKILEGGGSLDMLGAASWTSDLSIATDFSEKNLNDRVVNAVIFVCESQPMGTSIRHLSNFFEEQEVLVSSKCKYKHKDAGWWEWKGGKLFIHLVPDTQG</sequence>
<accession>A0AAF0BEQ2</accession>
<evidence type="ECO:0008006" key="3">
    <source>
        <dbReference type="Google" id="ProtNLM"/>
    </source>
</evidence>
<evidence type="ECO:0000313" key="2">
    <source>
        <dbReference type="Proteomes" id="UP001179501"/>
    </source>
</evidence>
<dbReference type="AlphaFoldDB" id="A0AAF0BEQ2"/>
<dbReference type="Proteomes" id="UP001179501">
    <property type="component" value="Chromosome"/>
</dbReference>
<dbReference type="Gene3D" id="3.90.176.10">
    <property type="entry name" value="Toxin ADP-ribosyltransferase, Chain A, domain 1"/>
    <property type="match status" value="1"/>
</dbReference>
<gene>
    <name evidence="1" type="ORF">NY151_07965</name>
</gene>
<protein>
    <recommendedName>
        <fullName evidence="3">ADP ribosyltransferase domain-containing protein</fullName>
    </recommendedName>
</protein>
<name>A0AAF0BEQ2_PORGN</name>
<dbReference type="RefSeq" id="WP_143734935.1">
    <property type="nucleotide sequence ID" value="NZ_CP116614.1"/>
</dbReference>
<dbReference type="SUPFAM" id="SSF56399">
    <property type="entry name" value="ADP-ribosylation"/>
    <property type="match status" value="1"/>
</dbReference>
<evidence type="ECO:0000313" key="1">
    <source>
        <dbReference type="EMBL" id="WCG02588.1"/>
    </source>
</evidence>